<comment type="subcellular location">
    <subcellularLocation>
        <location evidence="1">Nucleus inner membrane</location>
        <topology evidence="1">Multi-pass membrane protein</topology>
    </subcellularLocation>
</comment>
<dbReference type="InterPro" id="IPR042321">
    <property type="entry name" value="Ima1"/>
</dbReference>
<dbReference type="InterPro" id="IPR018617">
    <property type="entry name" value="Ima1_N"/>
</dbReference>
<feature type="compositionally biased region" description="Polar residues" evidence="6">
    <location>
        <begin position="393"/>
        <end position="402"/>
    </location>
</feature>
<evidence type="ECO:0000256" key="5">
    <source>
        <dbReference type="ARBA" id="ARBA00023242"/>
    </source>
</evidence>
<evidence type="ECO:0000313" key="10">
    <source>
        <dbReference type="Proteomes" id="UP000774617"/>
    </source>
</evidence>
<feature type="domain" description="Ima1 N-terminal" evidence="8">
    <location>
        <begin position="69"/>
        <end position="164"/>
    </location>
</feature>
<evidence type="ECO:0000256" key="1">
    <source>
        <dbReference type="ARBA" id="ARBA00004473"/>
    </source>
</evidence>
<proteinExistence type="predicted"/>
<evidence type="ECO:0000256" key="3">
    <source>
        <dbReference type="ARBA" id="ARBA00022989"/>
    </source>
</evidence>
<keyword evidence="3 7" id="KW-1133">Transmembrane helix</keyword>
<feature type="region of interest" description="Disordered" evidence="6">
    <location>
        <begin position="374"/>
        <end position="402"/>
    </location>
</feature>
<keyword evidence="10" id="KW-1185">Reference proteome</keyword>
<feature type="region of interest" description="Disordered" evidence="6">
    <location>
        <begin position="452"/>
        <end position="474"/>
    </location>
</feature>
<keyword evidence="5" id="KW-0539">Nucleus</keyword>
<name>A0ABQ8GMI8_9PEZI</name>
<evidence type="ECO:0000256" key="6">
    <source>
        <dbReference type="SAM" id="MobiDB-lite"/>
    </source>
</evidence>
<evidence type="ECO:0000259" key="8">
    <source>
        <dbReference type="Pfam" id="PF09779"/>
    </source>
</evidence>
<evidence type="ECO:0000313" key="9">
    <source>
        <dbReference type="EMBL" id="KAH7058578.1"/>
    </source>
</evidence>
<feature type="domain" description="Ima1 N-terminal" evidence="8">
    <location>
        <begin position="9"/>
        <end position="44"/>
    </location>
</feature>
<evidence type="ECO:0000256" key="2">
    <source>
        <dbReference type="ARBA" id="ARBA00022692"/>
    </source>
</evidence>
<evidence type="ECO:0000256" key="7">
    <source>
        <dbReference type="SAM" id="Phobius"/>
    </source>
</evidence>
<comment type="caution">
    <text evidence="9">The sequence shown here is derived from an EMBL/GenBank/DDBJ whole genome shotgun (WGS) entry which is preliminary data.</text>
</comment>
<feature type="region of interest" description="Disordered" evidence="6">
    <location>
        <begin position="552"/>
        <end position="579"/>
    </location>
</feature>
<reference evidence="9 10" key="1">
    <citation type="journal article" date="2021" name="Nat. Commun.">
        <title>Genetic determinants of endophytism in the Arabidopsis root mycobiome.</title>
        <authorList>
            <person name="Mesny F."/>
            <person name="Miyauchi S."/>
            <person name="Thiergart T."/>
            <person name="Pickel B."/>
            <person name="Atanasova L."/>
            <person name="Karlsson M."/>
            <person name="Huettel B."/>
            <person name="Barry K.W."/>
            <person name="Haridas S."/>
            <person name="Chen C."/>
            <person name="Bauer D."/>
            <person name="Andreopoulos W."/>
            <person name="Pangilinan J."/>
            <person name="LaButti K."/>
            <person name="Riley R."/>
            <person name="Lipzen A."/>
            <person name="Clum A."/>
            <person name="Drula E."/>
            <person name="Henrissat B."/>
            <person name="Kohler A."/>
            <person name="Grigoriev I.V."/>
            <person name="Martin F.M."/>
            <person name="Hacquard S."/>
        </authorList>
    </citation>
    <scope>NUCLEOTIDE SEQUENCE [LARGE SCALE GENOMIC DNA]</scope>
    <source>
        <strain evidence="9 10">MPI-SDFR-AT-0080</strain>
    </source>
</reference>
<feature type="transmembrane region" description="Helical" evidence="7">
    <location>
        <begin position="308"/>
        <end position="326"/>
    </location>
</feature>
<dbReference type="Pfam" id="PF09779">
    <property type="entry name" value="Ima1_N"/>
    <property type="match status" value="2"/>
</dbReference>
<dbReference type="PANTHER" id="PTHR28538">
    <property type="entry name" value="INTEGRAL INNER NUCLEAR MEMBRANE PROTEIN IMA1"/>
    <property type="match status" value="1"/>
</dbReference>
<protein>
    <submittedName>
        <fullName evidence="9">Ima1 N-terminal domain-containing protein</fullName>
    </submittedName>
</protein>
<keyword evidence="2 7" id="KW-0812">Transmembrane</keyword>
<feature type="transmembrane region" description="Helical" evidence="7">
    <location>
        <begin position="266"/>
        <end position="287"/>
    </location>
</feature>
<dbReference type="PANTHER" id="PTHR28538:SF1">
    <property type="entry name" value="INTEGRAL INNER NUCLEAR MEMBRANE PROTEIN IMA1"/>
    <property type="match status" value="1"/>
</dbReference>
<evidence type="ECO:0000256" key="4">
    <source>
        <dbReference type="ARBA" id="ARBA00023136"/>
    </source>
</evidence>
<feature type="compositionally biased region" description="Low complexity" evidence="6">
    <location>
        <begin position="553"/>
        <end position="566"/>
    </location>
</feature>
<dbReference type="EMBL" id="JAGTJR010000006">
    <property type="protein sequence ID" value="KAH7058578.1"/>
    <property type="molecule type" value="Genomic_DNA"/>
</dbReference>
<feature type="transmembrane region" description="Helical" evidence="7">
    <location>
        <begin position="338"/>
        <end position="361"/>
    </location>
</feature>
<accession>A0ABQ8GMI8</accession>
<sequence length="696" mass="79081">MPMLLRRNLTCFYCGAKSELKKSPSIRQFDCKECEATNYLDEVGLAVHFRVFLFDPRRVAEQTDPNALQNGEITDPPVAESVQPARFAQYIPARSPSPNLSAPDRNLFCSTCLKNQHLLTQTLAAYLPPPSDPNYKAFENSYPEYRRNLERRYPPVCNDCAPRVRERIDAAGYAAKTDYLKRLLQRPRRDVDRTYWTGPTWQSILIYWAGWFWWISAAIHFSWSMLGAHAVKGRLGAGRDEMEQALNIATCARQAWRYGEVQADCMTAFSGEMCFALAAMVATFWWNNKLHAKVKGWTGGRLLGLKDHLYVQAVMLVLRAGSYWMLQNPATSRLHMQAYRGAHVFMAFSLLAATIYSSVVVKVDRAPLFPKKTQEEPLVEPPLEESPQKPNPIYNNPSPSKIFQSQSPAYVKPFPINNLAQPLKMPDEPPSPTPSYSTRYTAFTTEATTRRYDDDEDTMEWTPTRPSQTTYYDLRPRNNPIAQRQTQQLQHLLNTSKNEPSPFRGTLPPAPIAPAHKLRNPPNQPTFKKTPLAKQKDFFSRIMGSTAQVASANHNGNTNINPNDPNKLSLDDDDDDTTAMDPQQLARRRIEMEFAEPKFHLKPQDPIDTGLESMFDTVFRIQDEPEEVQRQRAEEREQRKGGWVDQVWDAPTPLWIGRVLGGAVGLPFVVLGLGWAWGWARGTWGGDVDVGVDTRL</sequence>
<feature type="transmembrane region" description="Helical" evidence="7">
    <location>
        <begin position="659"/>
        <end position="680"/>
    </location>
</feature>
<dbReference type="Proteomes" id="UP000774617">
    <property type="component" value="Unassembled WGS sequence"/>
</dbReference>
<gene>
    <name evidence="9" type="ORF">B0J12DRAFT_696265</name>
</gene>
<feature type="transmembrane region" description="Helical" evidence="7">
    <location>
        <begin position="204"/>
        <end position="223"/>
    </location>
</feature>
<keyword evidence="4 7" id="KW-0472">Membrane</keyword>
<organism evidence="9 10">
    <name type="scientific">Macrophomina phaseolina</name>
    <dbReference type="NCBI Taxonomy" id="35725"/>
    <lineage>
        <taxon>Eukaryota</taxon>
        <taxon>Fungi</taxon>
        <taxon>Dikarya</taxon>
        <taxon>Ascomycota</taxon>
        <taxon>Pezizomycotina</taxon>
        <taxon>Dothideomycetes</taxon>
        <taxon>Dothideomycetes incertae sedis</taxon>
        <taxon>Botryosphaeriales</taxon>
        <taxon>Botryosphaeriaceae</taxon>
        <taxon>Macrophomina</taxon>
    </lineage>
</organism>